<evidence type="ECO:0000256" key="1">
    <source>
        <dbReference type="SAM" id="Phobius"/>
    </source>
</evidence>
<comment type="caution">
    <text evidence="3">The sequence shown here is derived from an EMBL/GenBank/DDBJ whole genome shotgun (WGS) entry which is preliminary data.</text>
</comment>
<keyword evidence="1" id="KW-0472">Membrane</keyword>
<dbReference type="InterPro" id="IPR036465">
    <property type="entry name" value="vWFA_dom_sf"/>
</dbReference>
<reference evidence="3 4" key="1">
    <citation type="submission" date="2018-02" db="EMBL/GenBank/DDBJ databases">
        <title>Bacteriophage NCPPB3778 and a type I-E CRISPR drive the evolution of the US Biological Select Agent, Rathayibacter toxicus.</title>
        <authorList>
            <person name="Davis E.W.II."/>
            <person name="Tabima J.F."/>
            <person name="Weisberg A.J."/>
            <person name="Lopes L.D."/>
            <person name="Wiseman M.S."/>
            <person name="Wiseman M.S."/>
            <person name="Pupko T."/>
            <person name="Belcher M.S."/>
            <person name="Sechler A.J."/>
            <person name="Tancos M.A."/>
            <person name="Schroeder B.K."/>
            <person name="Murray T.D."/>
            <person name="Luster D.G."/>
            <person name="Schneider W.L."/>
            <person name="Rogers E."/>
            <person name="Andreote F.D."/>
            <person name="Grunwald N.J."/>
            <person name="Putnam M.L."/>
            <person name="Chang J.H."/>
        </authorList>
    </citation>
    <scope>NUCLEOTIDE SEQUENCE [LARGE SCALE GENOMIC DNA]</scope>
    <source>
        <strain evidence="3 4">AY1B3</strain>
    </source>
</reference>
<feature type="signal peptide" evidence="2">
    <location>
        <begin position="1"/>
        <end position="22"/>
    </location>
</feature>
<dbReference type="Proteomes" id="UP000239241">
    <property type="component" value="Unassembled WGS sequence"/>
</dbReference>
<dbReference type="RefSeq" id="WP_146081660.1">
    <property type="nucleotide sequence ID" value="NZ_PSXY01000025.1"/>
</dbReference>
<feature type="chain" id="PRO_5015783354" description="VWFA domain-containing protein" evidence="2">
    <location>
        <begin position="23"/>
        <end position="783"/>
    </location>
</feature>
<dbReference type="EMBL" id="PSXY01000025">
    <property type="protein sequence ID" value="PPF65959.1"/>
    <property type="molecule type" value="Genomic_DNA"/>
</dbReference>
<keyword evidence="2" id="KW-0732">Signal</keyword>
<feature type="transmembrane region" description="Helical" evidence="1">
    <location>
        <begin position="651"/>
        <end position="674"/>
    </location>
</feature>
<accession>A0A2S5VRF0</accession>
<protein>
    <recommendedName>
        <fullName evidence="5">VWFA domain-containing protein</fullName>
    </recommendedName>
</protein>
<dbReference type="Gene3D" id="3.40.50.410">
    <property type="entry name" value="von Willebrand factor, type A domain"/>
    <property type="match status" value="1"/>
</dbReference>
<evidence type="ECO:0000256" key="2">
    <source>
        <dbReference type="SAM" id="SignalP"/>
    </source>
</evidence>
<evidence type="ECO:0008006" key="5">
    <source>
        <dbReference type="Google" id="ProtNLM"/>
    </source>
</evidence>
<proteinExistence type="predicted"/>
<name>A0A2S5VRF0_9MICO</name>
<dbReference type="AlphaFoldDB" id="A0A2S5VRF0"/>
<gene>
    <name evidence="3" type="ORF">C5E16_12900</name>
</gene>
<organism evidence="3 4">
    <name type="scientific">Clavibacter michiganensis</name>
    <dbReference type="NCBI Taxonomy" id="28447"/>
    <lineage>
        <taxon>Bacteria</taxon>
        <taxon>Bacillati</taxon>
        <taxon>Actinomycetota</taxon>
        <taxon>Actinomycetes</taxon>
        <taxon>Micrococcales</taxon>
        <taxon>Microbacteriaceae</taxon>
        <taxon>Clavibacter</taxon>
    </lineage>
</organism>
<keyword evidence="1" id="KW-1133">Transmembrane helix</keyword>
<dbReference type="SUPFAM" id="SSF53300">
    <property type="entry name" value="vWA-like"/>
    <property type="match status" value="1"/>
</dbReference>
<sequence length="783" mass="78929">MRRLAAGALAAALALGSLAAGAAASATETAGAMARGTAAATAAVQATAGGSATGLSDTGRGAIDDLRTCLASSDVLNVYYLVDNSGSLSSGGATGRGSDPDVARADILGGSLAELGALGDDLTVNWGAAFFSSAFQPAVGWTAYDDGSPDRLRQTIRDKRPTGDTDWLAALQGVQAQLQDQPSAGSACQLVLWMTDGRIDLGNASATADAVNALCGRPISSGAAPQGYGLLAALRQSGVVVIGTLLADGAARDQAAVMYPLVEGSGPYQGSTVACGPPEAPEGAVRGAVVDASDPDALAAVFLQLGSRIAGGYPQPLAADGSFWIDAGVSRVQIVVADDGWSLEAPAGSGLGTVTEADLPAGVTVRQSSGARLVEVDAADPALAGQWRLTADGVEDVYFFSDLRIVFDDANEVTRSADGSLEATLSARVERADGRPADLRAFETAAFSGSYTVDGVTAPLDGAAVDAASGAVTLPLPDDVGASELLVTASLDPLVTSPHAVQLAPVTTQQRIRTVLPGQFPSAAGSLRLTDLEGADGLATGELTITGPTEGGDGTVCLTGEPAITSDNADRAGTFAWTVTAADGTALSADDCVTVPQGGSTVLSVTAANPTPADADVSATLPLSVASGAGDAVPQDVPVGFRSTFPVNVGAVVGLTLALILLGVLIPLVALWVLNLVTTRIAMRGSFQRAVVPVRISESGVTVEEAPDRVAERFRNIREAEARSLEDAELGGLKAVVPLWPLRAPTFRVGPPPGRVVLAGRTGSGSARTRIRCVPRGRRGRAA</sequence>
<evidence type="ECO:0000313" key="4">
    <source>
        <dbReference type="Proteomes" id="UP000239241"/>
    </source>
</evidence>
<feature type="non-terminal residue" evidence="3">
    <location>
        <position position="783"/>
    </location>
</feature>
<keyword evidence="1" id="KW-0812">Transmembrane</keyword>
<evidence type="ECO:0000313" key="3">
    <source>
        <dbReference type="EMBL" id="PPF65959.1"/>
    </source>
</evidence>